<dbReference type="Gene3D" id="1.25.10.10">
    <property type="entry name" value="Leucine-rich Repeat Variant"/>
    <property type="match status" value="1"/>
</dbReference>
<dbReference type="SUPFAM" id="SSF48371">
    <property type="entry name" value="ARM repeat"/>
    <property type="match status" value="1"/>
</dbReference>
<protein>
    <recommendedName>
        <fullName evidence="3">Importin N-terminal domain-containing protein</fullName>
    </recommendedName>
</protein>
<dbReference type="GeneID" id="94836905"/>
<dbReference type="InterPro" id="IPR016024">
    <property type="entry name" value="ARM-type_fold"/>
</dbReference>
<evidence type="ECO:0000313" key="2">
    <source>
        <dbReference type="Proteomes" id="UP000179807"/>
    </source>
</evidence>
<sequence length="852" mass="99348">MHIPMTFDVKLMTEVIDFSSILEQCISNKDSDRQRAANILDQFRSENIFNFLQMLLDVLMTDNTSNLSKNVSLVLSWKTIDLVKSPDITLTEFEFFENSCPSLINSFLEAAFHLLNNFPIFAGHLYSTLAIVVYEYNENSNLIQTLCEKLNDTNDLNLVTGVLTALEDICNELILAPHQYYPILQKILFFINFSFFESVKILSLNILKRLICIIDDFLKSPENSQSLLHLLTLCVDNIPLKSVTYRCLGQLIKYQFNIFLPITEKIIEQVANDLNAYSANEDIIHSILYMLQQLTITDICDKFFPYKIEILKKSFEIYFPIFIQLLFHYYQPCLDSHETYNTFKIIIEVIARIVELLPKEISPYLFNFFLHNISAQQPVNKEISCVLISLVITFFNPPLNDQVNNSEQSENNLNNNHELFQILQNLTQLLPELLTSSYARVRESAVFIIMSILNQKELLQYSIHSLLQMMPILINLLNDDPIIASHVCSVFEEMIPFFPILDLDFPTFLSILLNYVNSTDIYFLTALFNCIIKIIEYSNENNLRLILPALMNIVKISIQNPYSPNFSEVLFMFANICQFARDLLNPYVNEFFPLFTNCYNITKNKVIIRTLTYFIKFTHNKVYFPDFINILFNQSNDEDFILNMEKYFLGPFVEISRNFDIRPFISDIFNILLPAMSLLLKNHQNQANIHNKLNYTYFNKISNIVHFISIFIHDYYENSISFIEPTIQILSEPILFIQKVYDDDIRLKFIEKVSSLFKNVIEKTNQDDSRKLLPIIFTFLNNCALSIDVEETGDLQLEYIILLICQVINIGKTEFQRFLSTNDQIKSFINELLKNENLHVAALNIIHQLNVD</sequence>
<dbReference type="RefSeq" id="XP_068362458.1">
    <property type="nucleotide sequence ID" value="XM_068502201.1"/>
</dbReference>
<dbReference type="EMBL" id="MLAK01000642">
    <property type="protein sequence ID" value="OHT09322.1"/>
    <property type="molecule type" value="Genomic_DNA"/>
</dbReference>
<keyword evidence="2" id="KW-1185">Reference proteome</keyword>
<dbReference type="InterPro" id="IPR011989">
    <property type="entry name" value="ARM-like"/>
</dbReference>
<dbReference type="Proteomes" id="UP000179807">
    <property type="component" value="Unassembled WGS sequence"/>
</dbReference>
<evidence type="ECO:0000313" key="1">
    <source>
        <dbReference type="EMBL" id="OHT09322.1"/>
    </source>
</evidence>
<name>A0A1J4KE88_9EUKA</name>
<evidence type="ECO:0008006" key="3">
    <source>
        <dbReference type="Google" id="ProtNLM"/>
    </source>
</evidence>
<reference evidence="1" key="1">
    <citation type="submission" date="2016-10" db="EMBL/GenBank/DDBJ databases">
        <authorList>
            <person name="Benchimol M."/>
            <person name="Almeida L.G."/>
            <person name="Vasconcelos A.T."/>
            <person name="Perreira-Neves A."/>
            <person name="Rosa I.A."/>
            <person name="Tasca T."/>
            <person name="Bogo M.R."/>
            <person name="de Souza W."/>
        </authorList>
    </citation>
    <scope>NUCLEOTIDE SEQUENCE [LARGE SCALE GENOMIC DNA]</scope>
    <source>
        <strain evidence="1">K</strain>
    </source>
</reference>
<proteinExistence type="predicted"/>
<gene>
    <name evidence="1" type="ORF">TRFO_21815</name>
</gene>
<comment type="caution">
    <text evidence="1">The sequence shown here is derived from an EMBL/GenBank/DDBJ whole genome shotgun (WGS) entry which is preliminary data.</text>
</comment>
<organism evidence="1 2">
    <name type="scientific">Tritrichomonas foetus</name>
    <dbReference type="NCBI Taxonomy" id="1144522"/>
    <lineage>
        <taxon>Eukaryota</taxon>
        <taxon>Metamonada</taxon>
        <taxon>Parabasalia</taxon>
        <taxon>Tritrichomonadida</taxon>
        <taxon>Tritrichomonadidae</taxon>
        <taxon>Tritrichomonas</taxon>
    </lineage>
</organism>
<accession>A0A1J4KE88</accession>
<dbReference type="VEuPathDB" id="TrichDB:TRFO_21815"/>
<dbReference type="AlphaFoldDB" id="A0A1J4KE88"/>